<dbReference type="InterPro" id="IPR037923">
    <property type="entry name" value="HTH-like"/>
</dbReference>
<name>A0A840QSK6_9BACI</name>
<organism evidence="5 6">
    <name type="scientific">Texcoconibacillus texcoconensis</name>
    <dbReference type="NCBI Taxonomy" id="1095777"/>
    <lineage>
        <taxon>Bacteria</taxon>
        <taxon>Bacillati</taxon>
        <taxon>Bacillota</taxon>
        <taxon>Bacilli</taxon>
        <taxon>Bacillales</taxon>
        <taxon>Bacillaceae</taxon>
        <taxon>Texcoconibacillus</taxon>
    </lineage>
</organism>
<reference evidence="5 6" key="1">
    <citation type="submission" date="2020-08" db="EMBL/GenBank/DDBJ databases">
        <title>Genomic Encyclopedia of Type Strains, Phase IV (KMG-IV): sequencing the most valuable type-strain genomes for metagenomic binning, comparative biology and taxonomic classification.</title>
        <authorList>
            <person name="Goeker M."/>
        </authorList>
    </citation>
    <scope>NUCLEOTIDE SEQUENCE [LARGE SCALE GENOMIC DNA]</scope>
    <source>
        <strain evidence="5 6">DSM 24696</strain>
    </source>
</reference>
<proteinExistence type="predicted"/>
<evidence type="ECO:0000313" key="5">
    <source>
        <dbReference type="EMBL" id="MBB5174344.1"/>
    </source>
</evidence>
<dbReference type="PRINTS" id="PR00032">
    <property type="entry name" value="HTHARAC"/>
</dbReference>
<dbReference type="EMBL" id="JACHHB010000012">
    <property type="protein sequence ID" value="MBB5174344.1"/>
    <property type="molecule type" value="Genomic_DNA"/>
</dbReference>
<dbReference type="PANTHER" id="PTHR43280:SF30">
    <property type="entry name" value="MMSAB OPERON REGULATORY PROTEIN"/>
    <property type="match status" value="1"/>
</dbReference>
<dbReference type="GO" id="GO:0043565">
    <property type="term" value="F:sequence-specific DNA binding"/>
    <property type="evidence" value="ECO:0007669"/>
    <property type="project" value="InterPro"/>
</dbReference>
<dbReference type="SMART" id="SM00342">
    <property type="entry name" value="HTH_ARAC"/>
    <property type="match status" value="1"/>
</dbReference>
<keyword evidence="3" id="KW-0804">Transcription</keyword>
<keyword evidence="2" id="KW-0238">DNA-binding</keyword>
<feature type="domain" description="HTH araC/xylS-type" evidence="4">
    <location>
        <begin position="186"/>
        <end position="285"/>
    </location>
</feature>
<dbReference type="Gene3D" id="1.10.10.60">
    <property type="entry name" value="Homeodomain-like"/>
    <property type="match status" value="2"/>
</dbReference>
<evidence type="ECO:0000313" key="6">
    <source>
        <dbReference type="Proteomes" id="UP000551878"/>
    </source>
</evidence>
<evidence type="ECO:0000256" key="3">
    <source>
        <dbReference type="ARBA" id="ARBA00023163"/>
    </source>
</evidence>
<dbReference type="InterPro" id="IPR018060">
    <property type="entry name" value="HTH_AraC"/>
</dbReference>
<dbReference type="SUPFAM" id="SSF46689">
    <property type="entry name" value="Homeodomain-like"/>
    <property type="match status" value="1"/>
</dbReference>
<dbReference type="SUPFAM" id="SSF51215">
    <property type="entry name" value="Regulatory protein AraC"/>
    <property type="match status" value="1"/>
</dbReference>
<dbReference type="Proteomes" id="UP000551878">
    <property type="component" value="Unassembled WGS sequence"/>
</dbReference>
<evidence type="ECO:0000256" key="1">
    <source>
        <dbReference type="ARBA" id="ARBA00023015"/>
    </source>
</evidence>
<comment type="caution">
    <text evidence="5">The sequence shown here is derived from an EMBL/GenBank/DDBJ whole genome shotgun (WGS) entry which is preliminary data.</text>
</comment>
<gene>
    <name evidence="5" type="ORF">HNQ41_002559</name>
</gene>
<dbReference type="Gene3D" id="2.60.120.10">
    <property type="entry name" value="Jelly Rolls"/>
    <property type="match status" value="1"/>
</dbReference>
<accession>A0A840QSK6</accession>
<dbReference type="GO" id="GO:0003700">
    <property type="term" value="F:DNA-binding transcription factor activity"/>
    <property type="evidence" value="ECO:0007669"/>
    <property type="project" value="InterPro"/>
</dbReference>
<dbReference type="PANTHER" id="PTHR43280">
    <property type="entry name" value="ARAC-FAMILY TRANSCRIPTIONAL REGULATOR"/>
    <property type="match status" value="1"/>
</dbReference>
<dbReference type="AlphaFoldDB" id="A0A840QSK6"/>
<dbReference type="PROSITE" id="PS01124">
    <property type="entry name" value="HTH_ARAC_FAMILY_2"/>
    <property type="match status" value="1"/>
</dbReference>
<sequence>MTVLCFQVPPYPTYIKSGKATFPKGHQHFKRTFHVFDLLFVEKGTLYMKEDDEAFSVGAGEYMLLLPNKEHVGLRPCDEDTTFYWLHFEVEGEFIDKWLEGDIAWADVLKQTGTFTEPARFQLHLSRYGKVMNKETFTDEFERLIQLNESYSSIDKMKQQAIFTDIIVHWQNHSVRLPTSAEKVTEEALNVIHNLYSDPTLSVAHLSKTLLYHSDYITRCMKRTLGMTPVQYIHQYRIQKAKSMLKEGNTSVQAIAKSVGFEDRAYFSRVFRKVEGISPRDYRTMGIRR</sequence>
<evidence type="ECO:0000256" key="2">
    <source>
        <dbReference type="ARBA" id="ARBA00023125"/>
    </source>
</evidence>
<dbReference type="InterPro" id="IPR020449">
    <property type="entry name" value="Tscrpt_reg_AraC-type_HTH"/>
</dbReference>
<keyword evidence="1" id="KW-0805">Transcription regulation</keyword>
<dbReference type="InterPro" id="IPR014710">
    <property type="entry name" value="RmlC-like_jellyroll"/>
</dbReference>
<protein>
    <submittedName>
        <fullName evidence="5">YesN/AraC family two-component response regulator</fullName>
    </submittedName>
</protein>
<evidence type="ECO:0000259" key="4">
    <source>
        <dbReference type="PROSITE" id="PS01124"/>
    </source>
</evidence>
<dbReference type="Pfam" id="PF12833">
    <property type="entry name" value="HTH_18"/>
    <property type="match status" value="1"/>
</dbReference>
<dbReference type="RefSeq" id="WP_184664769.1">
    <property type="nucleotide sequence ID" value="NZ_JACHHB010000012.1"/>
</dbReference>
<dbReference type="InterPro" id="IPR009057">
    <property type="entry name" value="Homeodomain-like_sf"/>
</dbReference>
<keyword evidence="6" id="KW-1185">Reference proteome</keyword>